<gene>
    <name evidence="2" type="ORF">B0I36DRAFT_20097</name>
</gene>
<name>A0A9P8YJR9_9PEZI</name>
<dbReference type="Proteomes" id="UP000756346">
    <property type="component" value="Unassembled WGS sequence"/>
</dbReference>
<dbReference type="GO" id="GO:0034965">
    <property type="term" value="P:intronic box C/D snoRNA processing"/>
    <property type="evidence" value="ECO:0007669"/>
    <property type="project" value="TreeGrafter"/>
</dbReference>
<reference evidence="2" key="1">
    <citation type="journal article" date="2021" name="Nat. Commun.">
        <title>Genetic determinants of endophytism in the Arabidopsis root mycobiome.</title>
        <authorList>
            <person name="Mesny F."/>
            <person name="Miyauchi S."/>
            <person name="Thiergart T."/>
            <person name="Pickel B."/>
            <person name="Atanasova L."/>
            <person name="Karlsson M."/>
            <person name="Huettel B."/>
            <person name="Barry K.W."/>
            <person name="Haridas S."/>
            <person name="Chen C."/>
            <person name="Bauer D."/>
            <person name="Andreopoulos W."/>
            <person name="Pangilinan J."/>
            <person name="LaButti K."/>
            <person name="Riley R."/>
            <person name="Lipzen A."/>
            <person name="Clum A."/>
            <person name="Drula E."/>
            <person name="Henrissat B."/>
            <person name="Kohler A."/>
            <person name="Grigoriev I.V."/>
            <person name="Martin F.M."/>
            <person name="Hacquard S."/>
        </authorList>
    </citation>
    <scope>NUCLEOTIDE SEQUENCE</scope>
    <source>
        <strain evidence="2">MPI-CAGE-CH-0230</strain>
    </source>
</reference>
<dbReference type="EMBL" id="JAGTJQ010000001">
    <property type="protein sequence ID" value="KAH7041163.1"/>
    <property type="molecule type" value="Genomic_DNA"/>
</dbReference>
<evidence type="ECO:0000256" key="1">
    <source>
        <dbReference type="SAM" id="MobiDB-lite"/>
    </source>
</evidence>
<comment type="caution">
    <text evidence="2">The sequence shown here is derived from an EMBL/GenBank/DDBJ whole genome shotgun (WGS) entry which is preliminary data.</text>
</comment>
<dbReference type="InterPro" id="IPR013241">
    <property type="entry name" value="RNase_P_Pop3"/>
</dbReference>
<dbReference type="GO" id="GO:0000172">
    <property type="term" value="C:ribonuclease MRP complex"/>
    <property type="evidence" value="ECO:0007669"/>
    <property type="project" value="TreeGrafter"/>
</dbReference>
<feature type="region of interest" description="Disordered" evidence="1">
    <location>
        <begin position="45"/>
        <end position="79"/>
    </location>
</feature>
<dbReference type="RefSeq" id="XP_046019218.1">
    <property type="nucleotide sequence ID" value="XM_046148779.1"/>
</dbReference>
<dbReference type="PANTHER" id="PTHR28272">
    <property type="entry name" value="RIBONUCLEASES P/MRP PROTEIN SUBUNIT POP3"/>
    <property type="match status" value="1"/>
</dbReference>
<accession>A0A9P8YJR9</accession>
<dbReference type="GeneID" id="70178325"/>
<dbReference type="Pfam" id="PF08228">
    <property type="entry name" value="RNase_P_pop3"/>
    <property type="match status" value="1"/>
</dbReference>
<dbReference type="OrthoDB" id="20109at2759"/>
<dbReference type="PANTHER" id="PTHR28272:SF1">
    <property type="entry name" value="RIBONUCLEASES P_MRP PROTEIN SUBUNIT POP3"/>
    <property type="match status" value="1"/>
</dbReference>
<dbReference type="GO" id="GO:0005829">
    <property type="term" value="C:cytosol"/>
    <property type="evidence" value="ECO:0007669"/>
    <property type="project" value="TreeGrafter"/>
</dbReference>
<keyword evidence="3" id="KW-1185">Reference proteome</keyword>
<dbReference type="GO" id="GO:0005655">
    <property type="term" value="C:nucleolar ribonuclease P complex"/>
    <property type="evidence" value="ECO:0007669"/>
    <property type="project" value="TreeGrafter"/>
</dbReference>
<evidence type="ECO:0000313" key="3">
    <source>
        <dbReference type="Proteomes" id="UP000756346"/>
    </source>
</evidence>
<feature type="compositionally biased region" description="Basic residues" evidence="1">
    <location>
        <begin position="47"/>
        <end position="63"/>
    </location>
</feature>
<dbReference type="GO" id="GO:0008033">
    <property type="term" value="P:tRNA processing"/>
    <property type="evidence" value="ECO:0007669"/>
    <property type="project" value="InterPro"/>
</dbReference>
<organism evidence="2 3">
    <name type="scientific">Microdochium trichocladiopsis</name>
    <dbReference type="NCBI Taxonomy" id="1682393"/>
    <lineage>
        <taxon>Eukaryota</taxon>
        <taxon>Fungi</taxon>
        <taxon>Dikarya</taxon>
        <taxon>Ascomycota</taxon>
        <taxon>Pezizomycotina</taxon>
        <taxon>Sordariomycetes</taxon>
        <taxon>Xylariomycetidae</taxon>
        <taxon>Xylariales</taxon>
        <taxon>Microdochiaceae</taxon>
        <taxon>Microdochium</taxon>
    </lineage>
</organism>
<proteinExistence type="predicted"/>
<dbReference type="AlphaFoldDB" id="A0A9P8YJR9"/>
<dbReference type="GO" id="GO:0006364">
    <property type="term" value="P:rRNA processing"/>
    <property type="evidence" value="ECO:0007669"/>
    <property type="project" value="InterPro"/>
</dbReference>
<dbReference type="GO" id="GO:0004526">
    <property type="term" value="F:ribonuclease P activity"/>
    <property type="evidence" value="ECO:0007669"/>
    <property type="project" value="TreeGrafter"/>
</dbReference>
<sequence length="242" mass="26389">MDKKKIVHQLDTPYSTAKWPEIALDDQDTVLELLCTLLSPIGEHRAQHVQRSKGKRDTKRKRTEKSPGTIKAPSPPPAPELLSHIDVGLVAVTRRLQNLSKDTRADPPKIQLLATGEDKAVQRPCAAVFVARASQPSILNSHLPQLIAVASQALPDEEPIRLFGISKSCEARLSDALGIPRVSCIAMDADAPGAKTILSFVRERVPPVTLEWLAVARSGEYQTTNIKHVATTIGARKQVAKT</sequence>
<protein>
    <submittedName>
        <fullName evidence="2">Uncharacterized protein</fullName>
    </submittedName>
</protein>
<evidence type="ECO:0000313" key="2">
    <source>
        <dbReference type="EMBL" id="KAH7041163.1"/>
    </source>
</evidence>
<dbReference type="GO" id="GO:0000171">
    <property type="term" value="F:ribonuclease MRP activity"/>
    <property type="evidence" value="ECO:0007669"/>
    <property type="project" value="TreeGrafter"/>
</dbReference>